<name>A0A108UC07_9GAMM</name>
<dbReference type="GO" id="GO:0071972">
    <property type="term" value="F:peptidoglycan L,D-transpeptidase activity"/>
    <property type="evidence" value="ECO:0007669"/>
    <property type="project" value="TreeGrafter"/>
</dbReference>
<feature type="chain" id="PRO_5007131882" evidence="8">
    <location>
        <begin position="25"/>
        <end position="320"/>
    </location>
</feature>
<dbReference type="AlphaFoldDB" id="A0A108UC07"/>
<accession>A0A108UC07</accession>
<reference evidence="10 11" key="1">
    <citation type="journal article" date="2014" name="Genome Announc.">
        <title>Draft Genome Sequence of Lysobacter capsici AZ78, a Bacterium Antagonistic to Plant-Pathogenic Oomycetes.</title>
        <authorList>
            <person name="Puopolo G."/>
            <person name="Sonego P."/>
            <person name="Engelen K."/>
            <person name="Pertot I."/>
        </authorList>
    </citation>
    <scope>NUCLEOTIDE SEQUENCE [LARGE SCALE GENOMIC DNA]</scope>
    <source>
        <strain evidence="10 11">AZ78</strain>
    </source>
</reference>
<keyword evidence="6 7" id="KW-0961">Cell wall biogenesis/degradation</keyword>
<feature type="domain" description="L,D-TPase catalytic" evidence="9">
    <location>
        <begin position="186"/>
        <end position="319"/>
    </location>
</feature>
<evidence type="ECO:0000259" key="9">
    <source>
        <dbReference type="PROSITE" id="PS52029"/>
    </source>
</evidence>
<dbReference type="Gene3D" id="1.10.101.10">
    <property type="entry name" value="PGBD-like superfamily/PGBD"/>
    <property type="match status" value="1"/>
</dbReference>
<evidence type="ECO:0000256" key="2">
    <source>
        <dbReference type="ARBA" id="ARBA00005992"/>
    </source>
</evidence>
<dbReference type="SUPFAM" id="SSF47090">
    <property type="entry name" value="PGBD-like"/>
    <property type="match status" value="1"/>
</dbReference>
<evidence type="ECO:0000256" key="5">
    <source>
        <dbReference type="ARBA" id="ARBA00022984"/>
    </source>
</evidence>
<keyword evidence="4 7" id="KW-0133">Cell shape</keyword>
<feature type="active site" description="Nucleophile" evidence="7">
    <location>
        <position position="295"/>
    </location>
</feature>
<sequence>MPNVRTTVVMFAAIACAWTVRAHAERVVLADAANLPASTSGVAGHLRAQTLLARANFSPGEIDGLAGSNQRRAVSGYQAAHDLPPTGELDADTWAALNKEAPAIVTAYTLTEQDVGQTFAKLPKDMMEQGKLGRLGFESIEEALGERFHASPALLRQLNPGTDFSRAGTQIQVPNVADIAALPKAAKVVVDKSDSTLTLLDADGKTIALFPVSSGSEHDPLPIGEWKIGSTAVDPTFHYNPALFWDSDPKHAKAKLAAGPNNPVGTRWIDLSKPHYGLHGTPTPSSVGKRQSHGCVRLTNWDVERLAAAVGPSVPVLMQE</sequence>
<evidence type="ECO:0000256" key="8">
    <source>
        <dbReference type="SAM" id="SignalP"/>
    </source>
</evidence>
<dbReference type="UniPathway" id="UPA00219"/>
<organism evidence="10 11">
    <name type="scientific">Lysobacter capsici AZ78</name>
    <dbReference type="NCBI Taxonomy" id="1444315"/>
    <lineage>
        <taxon>Bacteria</taxon>
        <taxon>Pseudomonadati</taxon>
        <taxon>Pseudomonadota</taxon>
        <taxon>Gammaproteobacteria</taxon>
        <taxon>Lysobacterales</taxon>
        <taxon>Lysobacteraceae</taxon>
        <taxon>Lysobacter</taxon>
    </lineage>
</organism>
<dbReference type="EMBL" id="JAJA02000001">
    <property type="protein sequence ID" value="KWS06369.1"/>
    <property type="molecule type" value="Genomic_DNA"/>
</dbReference>
<dbReference type="GO" id="GO:0016740">
    <property type="term" value="F:transferase activity"/>
    <property type="evidence" value="ECO:0007669"/>
    <property type="project" value="UniProtKB-KW"/>
</dbReference>
<dbReference type="RefSeq" id="WP_036106376.1">
    <property type="nucleotide sequence ID" value="NZ_JAJA02000001.1"/>
</dbReference>
<dbReference type="Pfam" id="PF01471">
    <property type="entry name" value="PG_binding_1"/>
    <property type="match status" value="1"/>
</dbReference>
<dbReference type="PANTHER" id="PTHR30582:SF30">
    <property type="entry name" value="BLR4375 PROTEIN"/>
    <property type="match status" value="1"/>
</dbReference>
<proteinExistence type="inferred from homology"/>
<dbReference type="CDD" id="cd16913">
    <property type="entry name" value="YkuD_like"/>
    <property type="match status" value="1"/>
</dbReference>
<dbReference type="InterPro" id="IPR050979">
    <property type="entry name" value="LD-transpeptidase"/>
</dbReference>
<feature type="signal peptide" evidence="8">
    <location>
        <begin position="1"/>
        <end position="24"/>
    </location>
</feature>
<evidence type="ECO:0000313" key="10">
    <source>
        <dbReference type="EMBL" id="KWS06369.1"/>
    </source>
</evidence>
<keyword evidence="11" id="KW-1185">Reference proteome</keyword>
<evidence type="ECO:0000256" key="4">
    <source>
        <dbReference type="ARBA" id="ARBA00022960"/>
    </source>
</evidence>
<dbReference type="InterPro" id="IPR036366">
    <property type="entry name" value="PGBDSf"/>
</dbReference>
<keyword evidence="3" id="KW-0808">Transferase</keyword>
<dbReference type="GO" id="GO:0005576">
    <property type="term" value="C:extracellular region"/>
    <property type="evidence" value="ECO:0007669"/>
    <property type="project" value="TreeGrafter"/>
</dbReference>
<evidence type="ECO:0000256" key="3">
    <source>
        <dbReference type="ARBA" id="ARBA00022679"/>
    </source>
</evidence>
<gene>
    <name evidence="10" type="ORF">AZ78_3925</name>
</gene>
<evidence type="ECO:0000256" key="7">
    <source>
        <dbReference type="PROSITE-ProRule" id="PRU01373"/>
    </source>
</evidence>
<dbReference type="PANTHER" id="PTHR30582">
    <property type="entry name" value="L,D-TRANSPEPTIDASE"/>
    <property type="match status" value="1"/>
</dbReference>
<dbReference type="Pfam" id="PF03734">
    <property type="entry name" value="YkuD"/>
    <property type="match status" value="1"/>
</dbReference>
<evidence type="ECO:0000256" key="6">
    <source>
        <dbReference type="ARBA" id="ARBA00023316"/>
    </source>
</evidence>
<dbReference type="GO" id="GO:0008360">
    <property type="term" value="P:regulation of cell shape"/>
    <property type="evidence" value="ECO:0007669"/>
    <property type="project" value="UniProtKB-UniRule"/>
</dbReference>
<dbReference type="PROSITE" id="PS51257">
    <property type="entry name" value="PROKAR_LIPOPROTEIN"/>
    <property type="match status" value="1"/>
</dbReference>
<comment type="similarity">
    <text evidence="2">Belongs to the YkuD family.</text>
</comment>
<dbReference type="PROSITE" id="PS52029">
    <property type="entry name" value="LD_TPASE"/>
    <property type="match status" value="1"/>
</dbReference>
<dbReference type="SUPFAM" id="SSF141523">
    <property type="entry name" value="L,D-transpeptidase catalytic domain-like"/>
    <property type="match status" value="1"/>
</dbReference>
<evidence type="ECO:0000256" key="1">
    <source>
        <dbReference type="ARBA" id="ARBA00004752"/>
    </source>
</evidence>
<feature type="active site" description="Proton donor/acceptor" evidence="7">
    <location>
        <position position="279"/>
    </location>
</feature>
<keyword evidence="8" id="KW-0732">Signal</keyword>
<evidence type="ECO:0000313" key="11">
    <source>
        <dbReference type="Proteomes" id="UP000023435"/>
    </source>
</evidence>
<dbReference type="InterPro" id="IPR038063">
    <property type="entry name" value="Transpep_catalytic_dom"/>
</dbReference>
<dbReference type="InterPro" id="IPR002477">
    <property type="entry name" value="Peptidoglycan-bd-like"/>
</dbReference>
<dbReference type="InterPro" id="IPR005490">
    <property type="entry name" value="LD_TPept_cat_dom"/>
</dbReference>
<comment type="caution">
    <text evidence="10">The sequence shown here is derived from an EMBL/GenBank/DDBJ whole genome shotgun (WGS) entry which is preliminary data.</text>
</comment>
<dbReference type="GO" id="GO:0018104">
    <property type="term" value="P:peptidoglycan-protein cross-linking"/>
    <property type="evidence" value="ECO:0007669"/>
    <property type="project" value="TreeGrafter"/>
</dbReference>
<keyword evidence="5 7" id="KW-0573">Peptidoglycan synthesis</keyword>
<dbReference type="GO" id="GO:0071555">
    <property type="term" value="P:cell wall organization"/>
    <property type="evidence" value="ECO:0007669"/>
    <property type="project" value="UniProtKB-UniRule"/>
</dbReference>
<dbReference type="InterPro" id="IPR036365">
    <property type="entry name" value="PGBD-like_sf"/>
</dbReference>
<dbReference type="Gene3D" id="2.40.440.10">
    <property type="entry name" value="L,D-transpeptidase catalytic domain-like"/>
    <property type="match status" value="1"/>
</dbReference>
<dbReference type="Proteomes" id="UP000023435">
    <property type="component" value="Unassembled WGS sequence"/>
</dbReference>
<protein>
    <submittedName>
        <fullName evidence="10">ErfK/YbiS/YcfS/YnhG family protein</fullName>
    </submittedName>
</protein>
<comment type="pathway">
    <text evidence="1 7">Cell wall biogenesis; peptidoglycan biosynthesis.</text>
</comment>